<keyword evidence="1" id="KW-0507">mRNA processing</keyword>
<evidence type="ECO:0000256" key="1">
    <source>
        <dbReference type="ARBA" id="ARBA00022664"/>
    </source>
</evidence>
<evidence type="ECO:0000313" key="6">
    <source>
        <dbReference type="Proteomes" id="UP000219338"/>
    </source>
</evidence>
<evidence type="ECO:0000259" key="4">
    <source>
        <dbReference type="PROSITE" id="PS50158"/>
    </source>
</evidence>
<dbReference type="GO" id="GO:0006397">
    <property type="term" value="P:mRNA processing"/>
    <property type="evidence" value="ECO:0007669"/>
    <property type="project" value="UniProtKB-KW"/>
</dbReference>
<dbReference type="SUPFAM" id="SSF57756">
    <property type="entry name" value="Retrovirus zinc finger-like domains"/>
    <property type="match status" value="1"/>
</dbReference>
<evidence type="ECO:0000313" key="5">
    <source>
        <dbReference type="EMBL" id="SJL10441.1"/>
    </source>
</evidence>
<dbReference type="GO" id="GO:0003676">
    <property type="term" value="F:nucleic acid binding"/>
    <property type="evidence" value="ECO:0007669"/>
    <property type="project" value="InterPro"/>
</dbReference>
<dbReference type="GO" id="GO:0008270">
    <property type="term" value="F:zinc ion binding"/>
    <property type="evidence" value="ECO:0007669"/>
    <property type="project" value="UniProtKB-KW"/>
</dbReference>
<dbReference type="OrthoDB" id="4509994at2759"/>
<dbReference type="PROSITE" id="PS50158">
    <property type="entry name" value="ZF_CCHC"/>
    <property type="match status" value="1"/>
</dbReference>
<proteinExistence type="predicted"/>
<feature type="region of interest" description="Disordered" evidence="3">
    <location>
        <begin position="91"/>
        <end position="141"/>
    </location>
</feature>
<dbReference type="EMBL" id="FUEG01000012">
    <property type="protein sequence ID" value="SJL10441.1"/>
    <property type="molecule type" value="Genomic_DNA"/>
</dbReference>
<feature type="compositionally biased region" description="Polar residues" evidence="3">
    <location>
        <begin position="104"/>
        <end position="123"/>
    </location>
</feature>
<protein>
    <recommendedName>
        <fullName evidence="4">CCHC-type domain-containing protein</fullName>
    </recommendedName>
</protein>
<dbReference type="InterPro" id="IPR036875">
    <property type="entry name" value="Znf_CCHC_sf"/>
</dbReference>
<gene>
    <name evidence="5" type="ORF">ARMOST_13827</name>
</gene>
<name>A0A284RNW7_ARMOS</name>
<sequence length="211" mass="23942">MLNEQFRDPATEEVQEKKMFDLRMGTGAATTYFQELERLTKLARQLHDQDERGLMSIAMTGFNILLTYPDWKARILIMYKEHQKKWVFDQTMGSGTHDSRNPPKGTSNTATSNNKTGGATSLSLGKLMSNAPPRDSQGQWHTVQTKTYGGAGEPMDISKLRSEGRCFQCHEKGHLGKDCPKKREYKDIRSVQVAEQEKTELKIKEVKETAV</sequence>
<dbReference type="Gene3D" id="4.10.60.10">
    <property type="entry name" value="Zinc finger, CCHC-type"/>
    <property type="match status" value="1"/>
</dbReference>
<feature type="domain" description="CCHC-type" evidence="4">
    <location>
        <begin position="165"/>
        <end position="181"/>
    </location>
</feature>
<dbReference type="AlphaFoldDB" id="A0A284RNW7"/>
<keyword evidence="6" id="KW-1185">Reference proteome</keyword>
<dbReference type="Proteomes" id="UP000219338">
    <property type="component" value="Unassembled WGS sequence"/>
</dbReference>
<dbReference type="InterPro" id="IPR001878">
    <property type="entry name" value="Znf_CCHC"/>
</dbReference>
<evidence type="ECO:0000256" key="3">
    <source>
        <dbReference type="SAM" id="MobiDB-lite"/>
    </source>
</evidence>
<organism evidence="5 6">
    <name type="scientific">Armillaria ostoyae</name>
    <name type="common">Armillaria root rot fungus</name>
    <dbReference type="NCBI Taxonomy" id="47428"/>
    <lineage>
        <taxon>Eukaryota</taxon>
        <taxon>Fungi</taxon>
        <taxon>Dikarya</taxon>
        <taxon>Basidiomycota</taxon>
        <taxon>Agaricomycotina</taxon>
        <taxon>Agaricomycetes</taxon>
        <taxon>Agaricomycetidae</taxon>
        <taxon>Agaricales</taxon>
        <taxon>Marasmiineae</taxon>
        <taxon>Physalacriaceae</taxon>
        <taxon>Armillaria</taxon>
    </lineage>
</organism>
<reference evidence="6" key="1">
    <citation type="journal article" date="2017" name="Nat. Ecol. Evol.">
        <title>Genome expansion and lineage-specific genetic innovations in the forest pathogenic fungi Armillaria.</title>
        <authorList>
            <person name="Sipos G."/>
            <person name="Prasanna A.N."/>
            <person name="Walter M.C."/>
            <person name="O'Connor E."/>
            <person name="Balint B."/>
            <person name="Krizsan K."/>
            <person name="Kiss B."/>
            <person name="Hess J."/>
            <person name="Varga T."/>
            <person name="Slot J."/>
            <person name="Riley R."/>
            <person name="Boka B."/>
            <person name="Rigling D."/>
            <person name="Barry K."/>
            <person name="Lee J."/>
            <person name="Mihaltcheva S."/>
            <person name="LaButti K."/>
            <person name="Lipzen A."/>
            <person name="Waldron R."/>
            <person name="Moloney N.M."/>
            <person name="Sperisen C."/>
            <person name="Kredics L."/>
            <person name="Vagvoelgyi C."/>
            <person name="Patrignani A."/>
            <person name="Fitzpatrick D."/>
            <person name="Nagy I."/>
            <person name="Doyle S."/>
            <person name="Anderson J.B."/>
            <person name="Grigoriev I.V."/>
            <person name="Gueldener U."/>
            <person name="Muensterkoetter M."/>
            <person name="Nagy L.G."/>
        </authorList>
    </citation>
    <scope>NUCLEOTIDE SEQUENCE [LARGE SCALE GENOMIC DNA]</scope>
    <source>
        <strain evidence="6">C18/9</strain>
    </source>
</reference>
<keyword evidence="2" id="KW-0862">Zinc</keyword>
<accession>A0A284RNW7</accession>
<evidence type="ECO:0000256" key="2">
    <source>
        <dbReference type="PROSITE-ProRule" id="PRU00047"/>
    </source>
</evidence>
<keyword evidence="2" id="KW-0479">Metal-binding</keyword>
<keyword evidence="2" id="KW-0863">Zinc-finger</keyword>